<gene>
    <name evidence="2" type="ORF">PLICRDRAFT_32325</name>
</gene>
<sequence length="291" mass="32236">MSGKLVSGRKSTVSHTSAWAYKHVSFMRVRPWNDTVRQIIFINRRSTSRSNLIAPSETPTASYSTQVRSRSTKPAHVERTMISDTKTPQEEWATSREGFPSFRDFKEMRSKHYDDINAKRKKRGQEKTDEPVAPCIGSQDQFNFIWDALHTDKMGQLRHGTAEHCSKVKRNFALNGDGVVVAVACLRPVFIAAQTYHVLCLVHELAGHSGRIATLGKLKELYAPCVSEKLVQEFVTACLTCGTLNKGNVSSGSSSRGSPSVQGPTSSSTHSLRKHMNDKAASAVRRPGQCD</sequence>
<proteinExistence type="predicted"/>
<dbReference type="EMBL" id="KN832570">
    <property type="protein sequence ID" value="KII84698.1"/>
    <property type="molecule type" value="Genomic_DNA"/>
</dbReference>
<evidence type="ECO:0008006" key="4">
    <source>
        <dbReference type="Google" id="ProtNLM"/>
    </source>
</evidence>
<feature type="compositionally biased region" description="Polar residues" evidence="1">
    <location>
        <begin position="52"/>
        <end position="69"/>
    </location>
</feature>
<organism evidence="2 3">
    <name type="scientific">Plicaturopsis crispa FD-325 SS-3</name>
    <dbReference type="NCBI Taxonomy" id="944288"/>
    <lineage>
        <taxon>Eukaryota</taxon>
        <taxon>Fungi</taxon>
        <taxon>Dikarya</taxon>
        <taxon>Basidiomycota</taxon>
        <taxon>Agaricomycotina</taxon>
        <taxon>Agaricomycetes</taxon>
        <taxon>Agaricomycetidae</taxon>
        <taxon>Amylocorticiales</taxon>
        <taxon>Amylocorticiaceae</taxon>
        <taxon>Plicatura</taxon>
        <taxon>Plicaturopsis crispa</taxon>
    </lineage>
</organism>
<reference evidence="2 3" key="1">
    <citation type="submission" date="2014-06" db="EMBL/GenBank/DDBJ databases">
        <title>Evolutionary Origins and Diversification of the Mycorrhizal Mutualists.</title>
        <authorList>
            <consortium name="DOE Joint Genome Institute"/>
            <consortium name="Mycorrhizal Genomics Consortium"/>
            <person name="Kohler A."/>
            <person name="Kuo A."/>
            <person name="Nagy L.G."/>
            <person name="Floudas D."/>
            <person name="Copeland A."/>
            <person name="Barry K.W."/>
            <person name="Cichocki N."/>
            <person name="Veneault-Fourrey C."/>
            <person name="LaButti K."/>
            <person name="Lindquist E.A."/>
            <person name="Lipzen A."/>
            <person name="Lundell T."/>
            <person name="Morin E."/>
            <person name="Murat C."/>
            <person name="Riley R."/>
            <person name="Ohm R."/>
            <person name="Sun H."/>
            <person name="Tunlid A."/>
            <person name="Henrissat B."/>
            <person name="Grigoriev I.V."/>
            <person name="Hibbett D.S."/>
            <person name="Martin F."/>
        </authorList>
    </citation>
    <scope>NUCLEOTIDE SEQUENCE [LARGE SCALE GENOMIC DNA]</scope>
    <source>
        <strain evidence="2 3">FD-325 SS-3</strain>
    </source>
</reference>
<feature type="compositionally biased region" description="Low complexity" evidence="1">
    <location>
        <begin position="250"/>
        <end position="260"/>
    </location>
</feature>
<evidence type="ECO:0000313" key="3">
    <source>
        <dbReference type="Proteomes" id="UP000053263"/>
    </source>
</evidence>
<accession>A0A0C9T8Y8</accession>
<protein>
    <recommendedName>
        <fullName evidence="4">Integrase zinc-binding domain-containing protein</fullName>
    </recommendedName>
</protein>
<feature type="region of interest" description="Disordered" evidence="1">
    <location>
        <begin position="248"/>
        <end position="291"/>
    </location>
</feature>
<keyword evidence="3" id="KW-1185">Reference proteome</keyword>
<evidence type="ECO:0000256" key="1">
    <source>
        <dbReference type="SAM" id="MobiDB-lite"/>
    </source>
</evidence>
<evidence type="ECO:0000313" key="2">
    <source>
        <dbReference type="EMBL" id="KII84698.1"/>
    </source>
</evidence>
<dbReference type="HOGENOM" id="CLU_956824_0_0_1"/>
<name>A0A0C9T8Y8_PLICR</name>
<dbReference type="Proteomes" id="UP000053263">
    <property type="component" value="Unassembled WGS sequence"/>
</dbReference>
<feature type="region of interest" description="Disordered" evidence="1">
    <location>
        <begin position="52"/>
        <end position="77"/>
    </location>
</feature>
<dbReference type="AlphaFoldDB" id="A0A0C9T8Y8"/>
<feature type="compositionally biased region" description="Polar residues" evidence="1">
    <location>
        <begin position="261"/>
        <end position="270"/>
    </location>
</feature>